<dbReference type="PANTHER" id="PTHR12482">
    <property type="entry name" value="LIPASE ROG1-RELATED-RELATED"/>
    <property type="match status" value="1"/>
</dbReference>
<gene>
    <name evidence="4" type="ORF">C0J50_5367</name>
</gene>
<dbReference type="InterPro" id="IPR007751">
    <property type="entry name" value="DUF676_lipase-like"/>
</dbReference>
<accession>A0AAD5A660</accession>
<keyword evidence="5" id="KW-1185">Reference proteome</keyword>
<feature type="region of interest" description="Disordered" evidence="2">
    <location>
        <begin position="414"/>
        <end position="433"/>
    </location>
</feature>
<comment type="caution">
    <text evidence="4">The sequence shown here is derived from an EMBL/GenBank/DDBJ whole genome shotgun (WGS) entry which is preliminary data.</text>
</comment>
<proteinExistence type="inferred from homology"/>
<feature type="domain" description="DUF676" evidence="3">
    <location>
        <begin position="1062"/>
        <end position="1255"/>
    </location>
</feature>
<dbReference type="EMBL" id="MU574732">
    <property type="protein sequence ID" value="KAI5610014.1"/>
    <property type="molecule type" value="Genomic_DNA"/>
</dbReference>
<dbReference type="Proteomes" id="UP001205998">
    <property type="component" value="Unassembled WGS sequence"/>
</dbReference>
<name>A0AAD5A660_SILAS</name>
<dbReference type="SUPFAM" id="SSF53474">
    <property type="entry name" value="alpha/beta-Hydrolases"/>
    <property type="match status" value="1"/>
</dbReference>
<dbReference type="InterPro" id="IPR044294">
    <property type="entry name" value="Lipase-like"/>
</dbReference>
<dbReference type="InterPro" id="IPR022122">
    <property type="entry name" value="DUF3657"/>
</dbReference>
<evidence type="ECO:0000313" key="5">
    <source>
        <dbReference type="Proteomes" id="UP001205998"/>
    </source>
</evidence>
<evidence type="ECO:0000313" key="4">
    <source>
        <dbReference type="EMBL" id="KAI5610014.1"/>
    </source>
</evidence>
<comment type="similarity">
    <text evidence="1">Belongs to the FAM135 family.</text>
</comment>
<dbReference type="InterPro" id="IPR029058">
    <property type="entry name" value="AB_hydrolase_fold"/>
</dbReference>
<dbReference type="Pfam" id="PF05057">
    <property type="entry name" value="DUF676"/>
    <property type="match status" value="1"/>
</dbReference>
<feature type="region of interest" description="Disordered" evidence="2">
    <location>
        <begin position="733"/>
        <end position="754"/>
    </location>
</feature>
<organism evidence="4 5">
    <name type="scientific">Silurus asotus</name>
    <name type="common">Amur catfish</name>
    <name type="synonym">Parasilurus asotus</name>
    <dbReference type="NCBI Taxonomy" id="30991"/>
    <lineage>
        <taxon>Eukaryota</taxon>
        <taxon>Metazoa</taxon>
        <taxon>Chordata</taxon>
        <taxon>Craniata</taxon>
        <taxon>Vertebrata</taxon>
        <taxon>Euteleostomi</taxon>
        <taxon>Actinopterygii</taxon>
        <taxon>Neopterygii</taxon>
        <taxon>Teleostei</taxon>
        <taxon>Ostariophysi</taxon>
        <taxon>Siluriformes</taxon>
        <taxon>Siluridae</taxon>
        <taxon>Silurus</taxon>
    </lineage>
</organism>
<evidence type="ECO:0000259" key="3">
    <source>
        <dbReference type="Pfam" id="PF05057"/>
    </source>
</evidence>
<protein>
    <submittedName>
        <fullName evidence="4">Protein FAM135A isoform X4</fullName>
    </submittedName>
</protein>
<dbReference type="PANTHER" id="PTHR12482:SF40">
    <property type="entry name" value="PROTEIN FAM135A"/>
    <property type="match status" value="1"/>
</dbReference>
<dbReference type="FunFam" id="3.40.50.1820:FF:000004">
    <property type="entry name" value="Protein FAM135A isoform a"/>
    <property type="match status" value="1"/>
</dbReference>
<feature type="non-terminal residue" evidence="4">
    <location>
        <position position="1"/>
    </location>
</feature>
<dbReference type="Pfam" id="PF12394">
    <property type="entry name" value="DUF3657"/>
    <property type="match status" value="1"/>
</dbReference>
<sequence length="1331" mass="148906">VSHSLFSVVLDFIDSDMVIPATVQGDVIYSKTFQILYKNEEIVVNDVLIFKVMMLLDEKKVEESLNDIDFQLSLDLYFADGDYMPEDSRSLQSISSRTLRLHFSLHRGMHQHINVMFDYFHLSIISVTIHASLVALHQPLISFPRLGKSTWLNRSVPTQGKDLLIPTLETVVFGCTYVKQLSPDGKTFLVSDQCLQHAFSLHRSLCASLLLAYQGLFEYFMALTKSLPFSHRMELAKPSMQVLYERVLRRPFPRGQRHIHIEKLDVEARLHELCEHIKKAESPDELAELINMNLAQLCSLLMALWGQFLETVSLNDSVMTLLAQEHHILRVQRFSEAFFCFEHPRQAALAFQEMHAHSHQQMTGVVRSSSYFLSLPPLPVECAELDGDASSLPIIFEDRYLESVKEDHHVPWLGLPNPRNGSGPSKPDKPSHYPELHQAALVTNWHKETEPSIKSKAKSIKLRKNSKTDNSKKLISQCSKDSVILTGFKNLKVLNDEPDEMSKKDLQCSQQEKQEYLLGDPSTRLRSMSKYMTHNDTRTLSIEHLMNNSQTNTSIISDSFTNLMGSQAQKGTETVATERKATEEDNIVVIPPGIQHIEVKPQDKNPYPGDKVTVLFSSLTDPIHTRGGISGTTPKDCCESTIQHRENCGNQELVDTGPDCAITLRSNCKQTAATRLSDSGIESESSATLLVAGPPRVSNVSEVNIDWVSLQVKQSTTKCPNLALKQSHLSYASKGSNRLEGPNPESTSGVSGIQSSLTSINSLPLDDEIEAEVPCILSSVIVQEQALVFSDRSDINIPFNANQPTNALPHQEASNCHADGAVFHKDEASVLLSLCNDFASHEEFEPAKLGPPVEEDIGLEVGVDMQTAAQSSTSATSSTDLVKKGLVENYFGSYSSTDISEISPEETPAIMQDIQTSVQPIEEEENDDEEEKPNLEMIENGYYEEADVPAYVNGLPEVKGGSGEGNDSGAPEASSSFYMNLEQIRNIQFPWTYLQAQTTKPLQNNTILHWYESSPPAQIQLFAQAKEELKKFKLPGILYSEVAELASAVPYFSLDEDESSDEGVHLIVCVHGLDGNSADLRLVKTYLELGLPGARIDFLMSERNQNDTFADFDSMTDRLLDEIVQYIQIYNLSVSKISFVGHSLGNLIVRSVLTRPRFKCYLNRLHTFLSLSGPHLGTLYNSSALVNTGLWFMQKWKKSGSLLQLTCRDHSDPRQTFLYKLSKKAGLQFFRNVVLVGSLQDRYVPYHSARIEMCKTALKDKQMGPVYTEMIENLLVPVLQNKDCNLVRYNVVHALPNTANSLIGRAAHIAVLDSEIFLEKFFLVAGLRFFQ</sequence>
<feature type="compositionally biased region" description="Polar residues" evidence="2">
    <location>
        <begin position="744"/>
        <end position="754"/>
    </location>
</feature>
<evidence type="ECO:0000256" key="2">
    <source>
        <dbReference type="SAM" id="MobiDB-lite"/>
    </source>
</evidence>
<dbReference type="Gene3D" id="3.40.50.1820">
    <property type="entry name" value="alpha/beta hydrolase"/>
    <property type="match status" value="1"/>
</dbReference>
<evidence type="ECO:0000256" key="1">
    <source>
        <dbReference type="ARBA" id="ARBA00007949"/>
    </source>
</evidence>
<feature type="non-terminal residue" evidence="4">
    <location>
        <position position="1331"/>
    </location>
</feature>
<reference evidence="4" key="1">
    <citation type="submission" date="2018-07" db="EMBL/GenBank/DDBJ databases">
        <title>Comparative genomics of catfishes provides insights into carnivory and benthic adaptation.</title>
        <authorList>
            <person name="Zhang Y."/>
            <person name="Wang D."/>
            <person name="Peng Z."/>
            <person name="Zheng S."/>
            <person name="Shao F."/>
            <person name="Tao W."/>
        </authorList>
    </citation>
    <scope>NUCLEOTIDE SEQUENCE</scope>
    <source>
        <strain evidence="4">Chongqing</strain>
    </source>
</reference>